<name>A0A510KA55_9FUSO</name>
<dbReference type="RefSeq" id="WP_146960721.1">
    <property type="nucleotide sequence ID" value="NZ_AP019834.1"/>
</dbReference>
<evidence type="ECO:0000313" key="1">
    <source>
        <dbReference type="EMBL" id="BBM47581.1"/>
    </source>
</evidence>
<accession>A0A510KA55</accession>
<dbReference type="Proteomes" id="UP000321397">
    <property type="component" value="Chromosome"/>
</dbReference>
<reference evidence="1 2" key="1">
    <citation type="submission" date="2019-07" db="EMBL/GenBank/DDBJ databases">
        <title>Complete Genome Sequence of Leptotrichia wadei Strain JMUB3933.</title>
        <authorList>
            <person name="Watanabe S."/>
            <person name="Cui L."/>
        </authorList>
    </citation>
    <scope>NUCLEOTIDE SEQUENCE [LARGE SCALE GENOMIC DNA]</scope>
    <source>
        <strain evidence="1 2">JMUB3933</strain>
    </source>
</reference>
<dbReference type="Pfam" id="PF13289">
    <property type="entry name" value="SIR2_2"/>
    <property type="match status" value="1"/>
</dbReference>
<dbReference type="InterPro" id="IPR029035">
    <property type="entry name" value="DHS-like_NAD/FAD-binding_dom"/>
</dbReference>
<sequence>MKIENKKKILLVVGAGGSVETGYPSVSQLNKIIENELMQSDEKLSRLYTIIKDILINKEDKKKKRLGIVRNKLLLLFYKYEEENIITNSEREYLGNEIQKLFTCLGLSECSFNQAIIFLKEYMMQEENIKYGMKINEDIEKIINNFTNFEEIAYVCLKLFSYSGYNGEDTPVMKGFLNIKDYQNLSEFKGSDFEKLYKKITKIAIKVLSKNIENIENFNKIKEFYRKLKENFEIGIVTTNYDPLLYTVFPKFFIGFNEKTKKFLSKEVWNRQKWEFLYHIHGSIYNKKTELDEIIWDEKGLINTREIINDSKQQREGGERIIRQSVIIGYDKQQQIMYNPFKTFFAKLNQLVMEADGVVFIGYGFNDIHLNATFEDFRDKEKKKVVVIDWFENWEDKNGIIQINRLENDSERHKKYCYCFGLYSPYMSKKLQEGEVEYHTKNENPDNINYETIIYKLGLVSATEHIDEMIKFLNDKN</sequence>
<dbReference type="SUPFAM" id="SSF52467">
    <property type="entry name" value="DHS-like NAD/FAD-binding domain"/>
    <property type="match status" value="1"/>
</dbReference>
<proteinExistence type="predicted"/>
<organism evidence="1 2">
    <name type="scientific">Leptotrichia wadei</name>
    <dbReference type="NCBI Taxonomy" id="157687"/>
    <lineage>
        <taxon>Bacteria</taxon>
        <taxon>Fusobacteriati</taxon>
        <taxon>Fusobacteriota</taxon>
        <taxon>Fusobacteriia</taxon>
        <taxon>Fusobacteriales</taxon>
        <taxon>Leptotrichiaceae</taxon>
        <taxon>Leptotrichia</taxon>
    </lineage>
</organism>
<evidence type="ECO:0000313" key="2">
    <source>
        <dbReference type="Proteomes" id="UP000321397"/>
    </source>
</evidence>
<dbReference type="EMBL" id="AP019834">
    <property type="protein sequence ID" value="BBM47581.1"/>
    <property type="molecule type" value="Genomic_DNA"/>
</dbReference>
<dbReference type="AlphaFoldDB" id="A0A510KA55"/>
<protein>
    <submittedName>
        <fullName evidence="1">Uncharacterized protein</fullName>
    </submittedName>
</protein>
<gene>
    <name evidence="1" type="ORF">JMUB3933_1082</name>
</gene>